<accession>A0A1H8YVV8</accession>
<feature type="region of interest" description="Disordered" evidence="1">
    <location>
        <begin position="315"/>
        <end position="339"/>
    </location>
</feature>
<evidence type="ECO:0008006" key="5">
    <source>
        <dbReference type="Google" id="ProtNLM"/>
    </source>
</evidence>
<keyword evidence="2" id="KW-0732">Signal</keyword>
<feature type="region of interest" description="Disordered" evidence="1">
    <location>
        <begin position="160"/>
        <end position="183"/>
    </location>
</feature>
<feature type="compositionally biased region" description="Basic and acidic residues" evidence="1">
    <location>
        <begin position="319"/>
        <end position="339"/>
    </location>
</feature>
<feature type="compositionally biased region" description="Polar residues" evidence="1">
    <location>
        <begin position="160"/>
        <end position="176"/>
    </location>
</feature>
<dbReference type="EMBL" id="FOFB01000001">
    <property type="protein sequence ID" value="SEP56355.1"/>
    <property type="molecule type" value="Genomic_DNA"/>
</dbReference>
<keyword evidence="4" id="KW-1185">Reference proteome</keyword>
<dbReference type="InParanoid" id="A0A1H8YVV8"/>
<dbReference type="AlphaFoldDB" id="A0A1H8YVV8"/>
<feature type="signal peptide" evidence="2">
    <location>
        <begin position="1"/>
        <end position="20"/>
    </location>
</feature>
<name>A0A1H8YVV8_9BACT</name>
<evidence type="ECO:0000256" key="1">
    <source>
        <dbReference type="SAM" id="MobiDB-lite"/>
    </source>
</evidence>
<evidence type="ECO:0000313" key="4">
    <source>
        <dbReference type="Proteomes" id="UP000199021"/>
    </source>
</evidence>
<protein>
    <recommendedName>
        <fullName evidence="5">Caspase domain-containing protein</fullName>
    </recommendedName>
</protein>
<gene>
    <name evidence="3" type="ORF">SAMN05444359_10141</name>
</gene>
<sequence>MLLRRLLLLCLASLFLAALSAETRHIHVIQLLDDNSPNFLIREGCRSIDYGVAREVDRIQTALGISDVHYYRLNGMSFSAEALDFVIDYQLSYQERDIVLFVYAGHGFRTPNSTNQLPKLYFTGYDTAREGDDIRLRLLERNPSVLLNIVIACNATQQNYQVPPGQPQDSGPTQNRLAARPRSSRPYEVLFADQPGYTKVVDLVSSDREYETFMSRDGGIFFSEVIYAFEEIFADERFSNWPAICNYISNQTLQRTNTRKLPQKPYCAYSVFAAIAEAPLVTASRLTSSQPLGCRMAARALRKDQRMELKILRRRHRRESASSKNRAERKLVNARHRQETSQMKYVHLQAYQRQSGSCK</sequence>
<reference evidence="4" key="1">
    <citation type="submission" date="2016-10" db="EMBL/GenBank/DDBJ databases">
        <authorList>
            <person name="Varghese N."/>
            <person name="Submissions S."/>
        </authorList>
    </citation>
    <scope>NUCLEOTIDE SEQUENCE [LARGE SCALE GENOMIC DNA]</scope>
    <source>
        <strain evidence="4">DSM 24740</strain>
    </source>
</reference>
<proteinExistence type="predicted"/>
<dbReference type="STRING" id="478744.SAMN05444359_10141"/>
<feature type="chain" id="PRO_5011743610" description="Caspase domain-containing protein" evidence="2">
    <location>
        <begin position="21"/>
        <end position="359"/>
    </location>
</feature>
<evidence type="ECO:0000313" key="3">
    <source>
        <dbReference type="EMBL" id="SEP56355.1"/>
    </source>
</evidence>
<organism evidence="3 4">
    <name type="scientific">Neolewinella agarilytica</name>
    <dbReference type="NCBI Taxonomy" id="478744"/>
    <lineage>
        <taxon>Bacteria</taxon>
        <taxon>Pseudomonadati</taxon>
        <taxon>Bacteroidota</taxon>
        <taxon>Saprospiria</taxon>
        <taxon>Saprospirales</taxon>
        <taxon>Lewinellaceae</taxon>
        <taxon>Neolewinella</taxon>
    </lineage>
</organism>
<dbReference type="Proteomes" id="UP000199021">
    <property type="component" value="Unassembled WGS sequence"/>
</dbReference>
<evidence type="ECO:0000256" key="2">
    <source>
        <dbReference type="SAM" id="SignalP"/>
    </source>
</evidence>